<dbReference type="GO" id="GO:0000166">
    <property type="term" value="F:nucleotide binding"/>
    <property type="evidence" value="ECO:0007669"/>
    <property type="project" value="UniProtKB-KW"/>
</dbReference>
<reference evidence="3 4" key="1">
    <citation type="submission" date="2013-02" db="EMBL/GenBank/DDBJ databases">
        <title>The Genome Sequence of Enterococcus faecium HM1072.</title>
        <authorList>
            <consortium name="The Broad Institute Genome Sequencing Platform"/>
            <consortium name="The Broad Institute Genome Sequencing Center for Infectious Disease"/>
            <person name="Earl A.M."/>
            <person name="Gilmore M.S."/>
            <person name="Lebreton F."/>
            <person name="Courvalin P."/>
            <person name="Walker B."/>
            <person name="Young S.K."/>
            <person name="Zeng Q."/>
            <person name="Gargeya S."/>
            <person name="Fitzgerald M."/>
            <person name="Haas B."/>
            <person name="Abouelleil A."/>
            <person name="Alvarado L."/>
            <person name="Arachchi H.M."/>
            <person name="Berlin A.M."/>
            <person name="Chapman S.B."/>
            <person name="Dewar J."/>
            <person name="Goldberg J."/>
            <person name="Griggs A."/>
            <person name="Gujja S."/>
            <person name="Hansen M."/>
            <person name="Howarth C."/>
            <person name="Imamovic A."/>
            <person name="Larimer J."/>
            <person name="McCowan C."/>
            <person name="Murphy C."/>
            <person name="Neiman D."/>
            <person name="Pearson M."/>
            <person name="Priest M."/>
            <person name="Roberts A."/>
            <person name="Saif S."/>
            <person name="Shea T."/>
            <person name="Sisk P."/>
            <person name="Sykes S."/>
            <person name="Wortman J."/>
            <person name="Nusbaum C."/>
            <person name="Birren B."/>
        </authorList>
    </citation>
    <scope>NUCLEOTIDE SEQUENCE [LARGE SCALE GENOMIC DNA]</scope>
    <source>
        <strain evidence="3 4">HM1072</strain>
    </source>
</reference>
<dbReference type="SUPFAM" id="SSF55816">
    <property type="entry name" value="5'-nucleotidase (syn. UDP-sugar hydrolase), C-terminal domain"/>
    <property type="match status" value="1"/>
</dbReference>
<dbReference type="GO" id="GO:0008768">
    <property type="term" value="F:UDP-sugar diphosphatase activity"/>
    <property type="evidence" value="ECO:0007669"/>
    <property type="project" value="TreeGrafter"/>
</dbReference>
<dbReference type="PANTHER" id="PTHR11575">
    <property type="entry name" value="5'-NUCLEOTIDASE-RELATED"/>
    <property type="match status" value="1"/>
</dbReference>
<protein>
    <submittedName>
        <fullName evidence="3">Ser/Thr protein phosphatase</fullName>
    </submittedName>
</protein>
<dbReference type="GO" id="GO:0030288">
    <property type="term" value="C:outer membrane-bounded periplasmic space"/>
    <property type="evidence" value="ECO:0007669"/>
    <property type="project" value="TreeGrafter"/>
</dbReference>
<dbReference type="InterPro" id="IPR008334">
    <property type="entry name" value="5'-Nucleotdase_C"/>
</dbReference>
<dbReference type="Gene3D" id="3.90.780.10">
    <property type="entry name" value="5'-Nucleotidase, C-terminal domain"/>
    <property type="match status" value="1"/>
</dbReference>
<evidence type="ECO:0000313" key="4">
    <source>
        <dbReference type="Proteomes" id="UP000013897"/>
    </source>
</evidence>
<dbReference type="InterPro" id="IPR029052">
    <property type="entry name" value="Metallo-depent_PP-like"/>
</dbReference>
<keyword evidence="1" id="KW-0547">Nucleotide-binding</keyword>
<dbReference type="Gene3D" id="3.60.21.10">
    <property type="match status" value="1"/>
</dbReference>
<sequence length="311" mass="35605">MGDIRNPYDILPELVEDLRSQVDVLVLMSHLGIQDDFQIAKEIPAIDVILGSHTHHLFREGHVINDVQIAAAGKYGQYVGEVHLTIDEEKKILKHSAKAIPTETMTAFTEDEQEINSYLERGHELLKEKEVADLPFSLSLDIFNEHSFIQVALEAVKERGKTEAAILNSGLFLTEIPKGRVNQDQLHTALPHPMHLLNVTLGGNDLIRLVLEIEKNRNFLRNYPMKRMGFRGKIFGQMVYNGITYDSINHQVFWKNKPIDLNKNYTFTTVDHLMFVPFFPTIEIAGKNEFLFPEFIRSVVGDYLKAHYPIK</sequence>
<dbReference type="EMBL" id="AITY01000008">
    <property type="protein sequence ID" value="EOM27247.1"/>
    <property type="molecule type" value="Genomic_DNA"/>
</dbReference>
<dbReference type="InterPro" id="IPR006179">
    <property type="entry name" value="5_nucleotidase/apyrase"/>
</dbReference>
<dbReference type="Pfam" id="PF02872">
    <property type="entry name" value="5_nucleotid_C"/>
    <property type="match status" value="1"/>
</dbReference>
<feature type="domain" description="5'-Nucleotidase C-terminal" evidence="2">
    <location>
        <begin position="143"/>
        <end position="273"/>
    </location>
</feature>
<dbReference type="SUPFAM" id="SSF56300">
    <property type="entry name" value="Metallo-dependent phosphatases"/>
    <property type="match status" value="1"/>
</dbReference>
<evidence type="ECO:0000259" key="2">
    <source>
        <dbReference type="Pfam" id="PF02872"/>
    </source>
</evidence>
<comment type="caution">
    <text evidence="3">The sequence shown here is derived from an EMBL/GenBank/DDBJ whole genome shotgun (WGS) entry which is preliminary data.</text>
</comment>
<dbReference type="Proteomes" id="UP000013897">
    <property type="component" value="Unassembled WGS sequence"/>
</dbReference>
<gene>
    <name evidence="3" type="ORF">SSM_00616</name>
</gene>
<dbReference type="InterPro" id="IPR036907">
    <property type="entry name" value="5'-Nucleotdase_C_sf"/>
</dbReference>
<dbReference type="GO" id="GO:0008253">
    <property type="term" value="F:5'-nucleotidase activity"/>
    <property type="evidence" value="ECO:0007669"/>
    <property type="project" value="TreeGrafter"/>
</dbReference>
<evidence type="ECO:0000313" key="3">
    <source>
        <dbReference type="EMBL" id="EOM27247.1"/>
    </source>
</evidence>
<dbReference type="GO" id="GO:0009166">
    <property type="term" value="P:nucleotide catabolic process"/>
    <property type="evidence" value="ECO:0007669"/>
    <property type="project" value="InterPro"/>
</dbReference>
<organism evidence="3 4">
    <name type="scientific">Enterococcus faecium EnGen0192</name>
    <dbReference type="NCBI Taxonomy" id="1157487"/>
    <lineage>
        <taxon>Bacteria</taxon>
        <taxon>Bacillati</taxon>
        <taxon>Bacillota</taxon>
        <taxon>Bacilli</taxon>
        <taxon>Lactobacillales</taxon>
        <taxon>Enterococcaceae</taxon>
        <taxon>Enterococcus</taxon>
    </lineage>
</organism>
<name>A0A829FLC1_ENTFC</name>
<accession>A0A829FLC1</accession>
<proteinExistence type="inferred from homology"/>
<dbReference type="AlphaFoldDB" id="A0A829FLC1"/>
<comment type="similarity">
    <text evidence="1">Belongs to the 5'-nucleotidase family.</text>
</comment>
<keyword evidence="1" id="KW-0378">Hydrolase</keyword>
<evidence type="ECO:0000256" key="1">
    <source>
        <dbReference type="RuleBase" id="RU362119"/>
    </source>
</evidence>
<dbReference type="PRINTS" id="PR01607">
    <property type="entry name" value="APYRASEFAMLY"/>
</dbReference>
<dbReference type="PANTHER" id="PTHR11575:SF23">
    <property type="entry name" value="5-NUCLEOTIDASE FAMILY PROTEIN"/>
    <property type="match status" value="1"/>
</dbReference>